<feature type="domain" description="Tyrosine-protein kinase G-rich" evidence="12">
    <location>
        <begin position="383"/>
        <end position="454"/>
    </location>
</feature>
<dbReference type="RefSeq" id="WP_163660704.1">
    <property type="nucleotide sequence ID" value="NZ_QXHD01000004.1"/>
</dbReference>
<dbReference type="NCBIfam" id="TIGR01007">
    <property type="entry name" value="eps_fam"/>
    <property type="match status" value="1"/>
</dbReference>
<comment type="similarity">
    <text evidence="2">Belongs to the CpsC/CapA family.</text>
</comment>
<evidence type="ECO:0000256" key="4">
    <source>
        <dbReference type="ARBA" id="ARBA00022692"/>
    </source>
</evidence>
<dbReference type="Proteomes" id="UP000481033">
    <property type="component" value="Unassembled WGS sequence"/>
</dbReference>
<dbReference type="EMBL" id="QXHD01000004">
    <property type="protein sequence ID" value="NEZ55789.1"/>
    <property type="molecule type" value="Genomic_DNA"/>
</dbReference>
<dbReference type="InterPro" id="IPR005702">
    <property type="entry name" value="Wzc-like_C"/>
</dbReference>
<keyword evidence="4 10" id="KW-0812">Transmembrane</keyword>
<evidence type="ECO:0000259" key="12">
    <source>
        <dbReference type="Pfam" id="PF13807"/>
    </source>
</evidence>
<keyword evidence="7 10" id="KW-1133">Transmembrane helix</keyword>
<evidence type="ECO:0000313" key="14">
    <source>
        <dbReference type="Proteomes" id="UP000481033"/>
    </source>
</evidence>
<evidence type="ECO:0000256" key="2">
    <source>
        <dbReference type="ARBA" id="ARBA00006683"/>
    </source>
</evidence>
<evidence type="ECO:0000256" key="8">
    <source>
        <dbReference type="ARBA" id="ARBA00023136"/>
    </source>
</evidence>
<evidence type="ECO:0000256" key="5">
    <source>
        <dbReference type="ARBA" id="ARBA00022741"/>
    </source>
</evidence>
<dbReference type="PANTHER" id="PTHR32309:SF13">
    <property type="entry name" value="FERRIC ENTEROBACTIN TRANSPORT PROTEIN FEPE"/>
    <property type="match status" value="1"/>
</dbReference>
<dbReference type="SUPFAM" id="SSF52540">
    <property type="entry name" value="P-loop containing nucleoside triphosphate hydrolases"/>
    <property type="match status" value="1"/>
</dbReference>
<evidence type="ECO:0000256" key="7">
    <source>
        <dbReference type="ARBA" id="ARBA00022989"/>
    </source>
</evidence>
<evidence type="ECO:0000256" key="3">
    <source>
        <dbReference type="ARBA" id="ARBA00022475"/>
    </source>
</evidence>
<dbReference type="GO" id="GO:0005524">
    <property type="term" value="F:ATP binding"/>
    <property type="evidence" value="ECO:0007669"/>
    <property type="project" value="UniProtKB-KW"/>
</dbReference>
<evidence type="ECO:0000256" key="1">
    <source>
        <dbReference type="ARBA" id="ARBA00004651"/>
    </source>
</evidence>
<comment type="caution">
    <text evidence="13">The sequence shown here is derived from an EMBL/GenBank/DDBJ whole genome shotgun (WGS) entry which is preliminary data.</text>
</comment>
<organism evidence="13 14">
    <name type="scientific">Adonisia turfae CCMR0081</name>
    <dbReference type="NCBI Taxonomy" id="2292702"/>
    <lineage>
        <taxon>Bacteria</taxon>
        <taxon>Bacillati</taxon>
        <taxon>Cyanobacteriota</taxon>
        <taxon>Adonisia</taxon>
        <taxon>Adonisia turfae</taxon>
    </lineage>
</organism>
<reference evidence="13 14" key="1">
    <citation type="journal article" date="2020" name="Microb. Ecol.">
        <title>Ecogenomics of the Marine Benthic Filamentous Cyanobacterium Adonisia.</title>
        <authorList>
            <person name="Walter J.M."/>
            <person name="Coutinho F.H."/>
            <person name="Leomil L."/>
            <person name="Hargreaves P.I."/>
            <person name="Campeao M.E."/>
            <person name="Vieira V.V."/>
            <person name="Silva B.S."/>
            <person name="Fistarol G.O."/>
            <person name="Salomon P.S."/>
            <person name="Sawabe T."/>
            <person name="Mino S."/>
            <person name="Hosokawa M."/>
            <person name="Miyashita H."/>
            <person name="Maruyama F."/>
            <person name="van Verk M.C."/>
            <person name="Dutilh B.E."/>
            <person name="Thompson C.C."/>
            <person name="Thompson F.L."/>
        </authorList>
    </citation>
    <scope>NUCLEOTIDE SEQUENCE [LARGE SCALE GENOMIC DNA]</scope>
    <source>
        <strain evidence="13 14">CCMR0081</strain>
    </source>
</reference>
<keyword evidence="13" id="KW-0418">Kinase</keyword>
<dbReference type="CDD" id="cd05387">
    <property type="entry name" value="BY-kinase"/>
    <property type="match status" value="1"/>
</dbReference>
<dbReference type="InterPro" id="IPR033756">
    <property type="entry name" value="YlxH/NBP35"/>
</dbReference>
<keyword evidence="9" id="KW-0175">Coiled coil</keyword>
<evidence type="ECO:0000313" key="13">
    <source>
        <dbReference type="EMBL" id="NEZ55789.1"/>
    </source>
</evidence>
<evidence type="ECO:0000256" key="10">
    <source>
        <dbReference type="SAM" id="Phobius"/>
    </source>
</evidence>
<dbReference type="InterPro" id="IPR032807">
    <property type="entry name" value="GNVR"/>
</dbReference>
<keyword evidence="5" id="KW-0547">Nucleotide-binding</keyword>
<feature type="domain" description="Polysaccharide chain length determinant N-terminal" evidence="11">
    <location>
        <begin position="12"/>
        <end position="107"/>
    </location>
</feature>
<keyword evidence="13" id="KW-0808">Transferase</keyword>
<feature type="coiled-coil region" evidence="9">
    <location>
        <begin position="228"/>
        <end position="255"/>
    </location>
</feature>
<keyword evidence="14" id="KW-1185">Reference proteome</keyword>
<dbReference type="Pfam" id="PF02706">
    <property type="entry name" value="Wzz"/>
    <property type="match status" value="1"/>
</dbReference>
<dbReference type="GO" id="GO:0004715">
    <property type="term" value="F:non-membrane spanning protein tyrosine kinase activity"/>
    <property type="evidence" value="ECO:0007669"/>
    <property type="project" value="UniProtKB-EC"/>
</dbReference>
<dbReference type="AlphaFoldDB" id="A0A6M0RI13"/>
<protein>
    <submittedName>
        <fullName evidence="13">Polysaccharide biosynthesis tyrosine autokinase</fullName>
        <ecNumber evidence="13">2.7.10.2</ecNumber>
    </submittedName>
</protein>
<name>A0A6M0RI13_9CYAN</name>
<proteinExistence type="inferred from homology"/>
<gene>
    <name evidence="13" type="ORF">DXZ20_08910</name>
</gene>
<dbReference type="Pfam" id="PF10609">
    <property type="entry name" value="ParA"/>
    <property type="match status" value="1"/>
</dbReference>
<keyword evidence="6" id="KW-0067">ATP-binding</keyword>
<dbReference type="Pfam" id="PF13807">
    <property type="entry name" value="GNVR"/>
    <property type="match status" value="1"/>
</dbReference>
<dbReference type="InterPro" id="IPR003856">
    <property type="entry name" value="LPS_length_determ_N"/>
</dbReference>
<evidence type="ECO:0000259" key="11">
    <source>
        <dbReference type="Pfam" id="PF02706"/>
    </source>
</evidence>
<accession>A0A6M0RI13</accession>
<comment type="subcellular location">
    <subcellularLocation>
        <location evidence="1">Cell membrane</location>
        <topology evidence="1">Multi-pass membrane protein</topology>
    </subcellularLocation>
</comment>
<evidence type="ECO:0000256" key="9">
    <source>
        <dbReference type="SAM" id="Coils"/>
    </source>
</evidence>
<dbReference type="InterPro" id="IPR050445">
    <property type="entry name" value="Bact_polysacc_biosynth/exp"/>
</dbReference>
<evidence type="ECO:0000256" key="6">
    <source>
        <dbReference type="ARBA" id="ARBA00022840"/>
    </source>
</evidence>
<dbReference type="Gene3D" id="3.40.50.300">
    <property type="entry name" value="P-loop containing nucleotide triphosphate hydrolases"/>
    <property type="match status" value="1"/>
</dbReference>
<dbReference type="GO" id="GO:0005886">
    <property type="term" value="C:plasma membrane"/>
    <property type="evidence" value="ECO:0007669"/>
    <property type="project" value="UniProtKB-SubCell"/>
</dbReference>
<sequence length="741" mass="80879">MASQDNSVKEIEIDLQKYWRVLKRRWLIALTVFGLTTTAAVGVGITQKPEYQAESKLLFELSNQASALVGLEGGNRELRALTNLDNPLDTQIEVFRSIPLVQKVIETLKLQDDEGELLQPEDLLKSLTVTGVPGTDVLKVTYTSEDPEIAATVVNTLADIYIENDIQTNRAAALAAQEFITAQLPESEEAVEEAEASLRRFKEGNNIVDLEEESRNLVESLFTLDNALIQLKSQLADSSAQASQLQQKLKLSSDEAYAVGLVSESPGIQTVLAQLQTVQSDLTLARTRYRDEHPEIITLRNQEAGLQALLQERLDVTLGANELNLPSDDLQSGQLEQDLIAEYLRLDGATSGLQQQVEELTTARLGQQSRARVIPVLEKQERALDRQLAAAQTTYETLLQNLQQAQVLENQNIGNARIVSPALIPNEPLGPSLKLFLMTGGFAGLLLGLITAFMADLLDQSVKTVQEGQELYEYPLLGIIPAWKRGNAKGSDIPSILVKNSEYSSILDAYQALQANLKFSCVDTHVKTVTVTSAVGGEGKSEVAANLALTLAHLGHTVLLVDADLRKPTQHHIWDLPNVQGLSNFASGQVPLKDVIVSQEPNLHILTAGVIPFNPLAVLESQLITSLLQASEKAYDYIIIDSPPILGLVDAITIGRATDGVLLVMRPGMANAENIRATKTMLAQSKQNVLGLVANGINVKGNTDRYFYNNQDYTPIERQANFVNVPNSQSVSDPANVNGRL</sequence>
<feature type="transmembrane region" description="Helical" evidence="10">
    <location>
        <begin position="26"/>
        <end position="45"/>
    </location>
</feature>
<dbReference type="EC" id="2.7.10.2" evidence="13"/>
<keyword evidence="8 10" id="KW-0472">Membrane</keyword>
<dbReference type="InterPro" id="IPR027417">
    <property type="entry name" value="P-loop_NTPase"/>
</dbReference>
<keyword evidence="3" id="KW-1003">Cell membrane</keyword>
<dbReference type="PANTHER" id="PTHR32309">
    <property type="entry name" value="TYROSINE-PROTEIN KINASE"/>
    <property type="match status" value="1"/>
</dbReference>